<dbReference type="InterPro" id="IPR015168">
    <property type="entry name" value="SsuA/THI5"/>
</dbReference>
<feature type="domain" description="SsuA/THI5-like" evidence="1">
    <location>
        <begin position="87"/>
        <end position="202"/>
    </location>
</feature>
<reference evidence="2 3" key="1">
    <citation type="submission" date="2015-10" db="EMBL/GenBank/DDBJ databases">
        <authorList>
            <person name="Gilbert D.G."/>
        </authorList>
    </citation>
    <scope>NUCLEOTIDE SEQUENCE [LARGE SCALE GENOMIC DNA]</scope>
    <source>
        <strain evidence="2 3">NRRL B-16712</strain>
    </source>
</reference>
<dbReference type="OrthoDB" id="506623at2"/>
<dbReference type="RefSeq" id="WP_067689872.1">
    <property type="nucleotide sequence ID" value="NZ_LLZH01000109.1"/>
</dbReference>
<dbReference type="PROSITE" id="PS51318">
    <property type="entry name" value="TAT"/>
    <property type="match status" value="1"/>
</dbReference>
<evidence type="ECO:0000313" key="3">
    <source>
        <dbReference type="Proteomes" id="UP000053244"/>
    </source>
</evidence>
<name>A0A0X3UWC8_9ACTN</name>
<dbReference type="EMBL" id="LLZH01000109">
    <property type="protein sequence ID" value="KUL35226.1"/>
    <property type="molecule type" value="Genomic_DNA"/>
</dbReference>
<dbReference type="AlphaFoldDB" id="A0A0X3UWC8"/>
<protein>
    <submittedName>
        <fullName evidence="2">ABC transporter substrate-binding protein</fullName>
    </submittedName>
</protein>
<gene>
    <name evidence="2" type="ORF">ADL15_14460</name>
</gene>
<dbReference type="SUPFAM" id="SSF53850">
    <property type="entry name" value="Periplasmic binding protein-like II"/>
    <property type="match status" value="1"/>
</dbReference>
<comment type="caution">
    <text evidence="2">The sequence shown here is derived from an EMBL/GenBank/DDBJ whole genome shotgun (WGS) entry which is preliminary data.</text>
</comment>
<proteinExistence type="predicted"/>
<evidence type="ECO:0000259" key="1">
    <source>
        <dbReference type="Pfam" id="PF09084"/>
    </source>
</evidence>
<sequence>MINPLVNRRTLLGGLLGVTALGLTGCAGDDAAAASLSASDPLPTTVDPATALVISIHTTQVALQASGEIGKLPFTVKDWPNIAAGPDVITAFRAHSVDLANNAGIPPIQAAAIGVDAKIVAVQTVQKPQYTYVTAPGNPVAGLTDLRGKKIGFSQGQAQGVVVLRTLKEQGLTPKDVQLIALPSTKFLVALQSGQIDVAPLAEPSITKYLLEYGKDGAIQFPMTAVDYLGVLWAPGEVLADAGKVAAIRSFIPFWAKDQVWRWENKEKWLDAYYVKDQQVSPADAERIGTTLQKPFFPRSWDKAVAWEKESADLLVEGGFIKPIDPEKLFDRRFQSLAADAVPAEYQE</sequence>
<accession>A0A0X3UWC8</accession>
<dbReference type="PANTHER" id="PTHR30024">
    <property type="entry name" value="ALIPHATIC SULFONATES-BINDING PROTEIN-RELATED"/>
    <property type="match status" value="1"/>
</dbReference>
<organism evidence="2 3">
    <name type="scientific">Actinoplanes awajinensis subsp. mycoplanecinus</name>
    <dbReference type="NCBI Taxonomy" id="135947"/>
    <lineage>
        <taxon>Bacteria</taxon>
        <taxon>Bacillati</taxon>
        <taxon>Actinomycetota</taxon>
        <taxon>Actinomycetes</taxon>
        <taxon>Micromonosporales</taxon>
        <taxon>Micromonosporaceae</taxon>
        <taxon>Actinoplanes</taxon>
    </lineage>
</organism>
<dbReference type="Pfam" id="PF09084">
    <property type="entry name" value="NMT1"/>
    <property type="match status" value="1"/>
</dbReference>
<dbReference type="Proteomes" id="UP000053244">
    <property type="component" value="Unassembled WGS sequence"/>
</dbReference>
<dbReference type="InterPro" id="IPR006311">
    <property type="entry name" value="TAT_signal"/>
</dbReference>
<dbReference type="Gene3D" id="3.40.190.10">
    <property type="entry name" value="Periplasmic binding protein-like II"/>
    <property type="match status" value="2"/>
</dbReference>
<evidence type="ECO:0000313" key="2">
    <source>
        <dbReference type="EMBL" id="KUL35226.1"/>
    </source>
</evidence>
<keyword evidence="3" id="KW-1185">Reference proteome</keyword>